<protein>
    <submittedName>
        <fullName evidence="3">Putative mucus binding</fullName>
    </submittedName>
</protein>
<evidence type="ECO:0000259" key="2">
    <source>
        <dbReference type="Pfam" id="PF17966"/>
    </source>
</evidence>
<sequence length="508" mass="57421">MSKITFFSKTIHIKIKFVDMDNWSPILKPIEVKGKEGKTIDCSINNQLEEAKKQGYELASNELEQDGQRKEFSSDNDEYIIGFHHGQAIIDAMHPGYGYTKGQLEKTITQIVHYQGASSKTPIDNKISRVLRRKLIIDKVNGKIINDSGWNNQGYFKLIATPVVPGFKADHLIAGGGKIDPHNPVQNYVVEYALNNEPVSERQTAKIQYVDILNNNRVILSDEVVGKANDWIEYDPQNRITELRKNGYELVDNAFNANGNVQFFGDSNEEFVFIITMKHTFINVDIKHPFDKILPKQYLKAVNFRVVFQGAGILTPDEITQTAILNRSLKVIPETGRVLSKTRWFSDIDSFHDVKVPVVEGFVADKLKIKAPEIVPSDIIVTVNYIDAMVAKLKKAEKRLQEQKKLEMAIITFIDIDKNGTQIMTSGAITGQPGESINDSYSTKEPLKTLKNEGYEVVFNNFDIPGMVQRFDNNDLQPQVFTIGLKKVAQIESNLKIVRDKSEATIIK</sequence>
<dbReference type="RefSeq" id="WP_003546999.1">
    <property type="nucleotide sequence ID" value="NC_006814.3"/>
</dbReference>
<feature type="domain" description="Mucin binding" evidence="1">
    <location>
        <begin position="12"/>
        <end position="85"/>
    </location>
</feature>
<dbReference type="Pfam" id="PF17965">
    <property type="entry name" value="MucBP_2"/>
    <property type="match status" value="3"/>
</dbReference>
<reference evidence="3 4" key="1">
    <citation type="journal article" date="2005" name="Proc. Natl. Acad. Sci. U.S.A.">
        <title>Complete genome sequence of the probiotic lactic acid bacterium Lactobacillus acidophilus NCFM.</title>
        <authorList>
            <person name="Altermann E."/>
            <person name="Russell W.M."/>
            <person name="Azcarate-Peril M.A."/>
            <person name="Barrangou R."/>
            <person name="Buck B.L."/>
            <person name="McAuliffe O."/>
            <person name="Souther N."/>
            <person name="Dobson A."/>
            <person name="Duong T."/>
            <person name="Callanan M."/>
            <person name="Lick S."/>
            <person name="Hamrick A."/>
            <person name="Cano R."/>
            <person name="Klaenhammer T.R."/>
        </authorList>
    </citation>
    <scope>NUCLEOTIDE SEQUENCE [LARGE SCALE GENOMIC DNA]</scope>
    <source>
        <strain evidence="4">ATCC 700396 / NCK56 / N2 / NCFM</strain>
    </source>
</reference>
<dbReference type="Proteomes" id="UP000006381">
    <property type="component" value="Chromosome"/>
</dbReference>
<dbReference type="InterPro" id="IPR041495">
    <property type="entry name" value="Mub_B2"/>
</dbReference>
<feature type="domain" description="Mub B2-like" evidence="2">
    <location>
        <begin position="100"/>
        <end position="194"/>
    </location>
</feature>
<dbReference type="HOGENOM" id="CLU_021627_0_0_9"/>
<dbReference type="BioCyc" id="LACI272621:G1G49-916-MONOMER"/>
<organism evidence="4">
    <name type="scientific">Lactobacillus acidophilus (strain ATCC 700396 / NCK56 / N2 / NCFM)</name>
    <dbReference type="NCBI Taxonomy" id="272621"/>
    <lineage>
        <taxon>Bacteria</taxon>
        <taxon>Bacillati</taxon>
        <taxon>Bacillota</taxon>
        <taxon>Bacilli</taxon>
        <taxon>Lactobacillales</taxon>
        <taxon>Lactobacillaceae</taxon>
        <taxon>Lactobacillus</taxon>
    </lineage>
</organism>
<dbReference type="OrthoDB" id="2206015at2"/>
<feature type="domain" description="Mucin binding" evidence="1">
    <location>
        <begin position="409"/>
        <end position="486"/>
    </location>
</feature>
<gene>
    <name evidence="3" type="ordered locus">LBA0909</name>
</gene>
<feature type="domain" description="Mub B2-like" evidence="2">
    <location>
        <begin position="306"/>
        <end position="385"/>
    </location>
</feature>
<dbReference type="eggNOG" id="COG4932">
    <property type="taxonomic scope" value="Bacteria"/>
</dbReference>
<proteinExistence type="predicted"/>
<dbReference type="AlphaFoldDB" id="Q5FKK8"/>
<dbReference type="PATRIC" id="fig|272621.13.peg.867"/>
<keyword evidence="4" id="KW-1185">Reference proteome</keyword>
<accession>Q5FKK8</accession>
<feature type="domain" description="Mucin binding" evidence="1">
    <location>
        <begin position="203"/>
        <end position="279"/>
    </location>
</feature>
<dbReference type="Gene3D" id="3.10.20.470">
    <property type="match status" value="3"/>
</dbReference>
<dbReference type="GeneID" id="93289971"/>
<evidence type="ECO:0000313" key="4">
    <source>
        <dbReference type="Proteomes" id="UP000006381"/>
    </source>
</evidence>
<name>Q5FKK8_LACAC</name>
<dbReference type="Pfam" id="PF17966">
    <property type="entry name" value="Muc_B2"/>
    <property type="match status" value="2"/>
</dbReference>
<dbReference type="Gene3D" id="2.60.40.4300">
    <property type="match status" value="2"/>
</dbReference>
<evidence type="ECO:0000313" key="3">
    <source>
        <dbReference type="EMBL" id="AAV42766.1"/>
    </source>
</evidence>
<dbReference type="SMR" id="Q5FKK8"/>
<dbReference type="EMBL" id="CP000033">
    <property type="protein sequence ID" value="AAV42766.1"/>
    <property type="molecule type" value="Genomic_DNA"/>
</dbReference>
<dbReference type="KEGG" id="lac:LBA0909"/>
<evidence type="ECO:0000259" key="1">
    <source>
        <dbReference type="Pfam" id="PF17965"/>
    </source>
</evidence>
<dbReference type="InterPro" id="IPR041558">
    <property type="entry name" value="MucBP_2"/>
</dbReference>
<dbReference type="STRING" id="272621.LBA0909"/>